<feature type="compositionally biased region" description="Acidic residues" evidence="2">
    <location>
        <begin position="150"/>
        <end position="168"/>
    </location>
</feature>
<evidence type="ECO:0000256" key="1">
    <source>
        <dbReference type="SAM" id="Coils"/>
    </source>
</evidence>
<proteinExistence type="predicted"/>
<dbReference type="EMBL" id="BRYA01000365">
    <property type="protein sequence ID" value="GMI47935.1"/>
    <property type="molecule type" value="Genomic_DNA"/>
</dbReference>
<keyword evidence="1" id="KW-0175">Coiled coil</keyword>
<comment type="caution">
    <text evidence="3">The sequence shown here is derived from an EMBL/GenBank/DDBJ whole genome shotgun (WGS) entry which is preliminary data.</text>
</comment>
<accession>A0A9W7LEB8</accession>
<feature type="coiled-coil region" evidence="1">
    <location>
        <begin position="11"/>
        <end position="45"/>
    </location>
</feature>
<evidence type="ECO:0000313" key="3">
    <source>
        <dbReference type="EMBL" id="GMI47935.1"/>
    </source>
</evidence>
<dbReference type="AlphaFoldDB" id="A0A9W7LEB8"/>
<name>A0A9W7LEB8_9STRA</name>
<reference evidence="4" key="1">
    <citation type="journal article" date="2023" name="Commun. Biol.">
        <title>Genome analysis of Parmales, the sister group of diatoms, reveals the evolutionary specialization of diatoms from phago-mixotrophs to photoautotrophs.</title>
        <authorList>
            <person name="Ban H."/>
            <person name="Sato S."/>
            <person name="Yoshikawa S."/>
            <person name="Yamada K."/>
            <person name="Nakamura Y."/>
            <person name="Ichinomiya M."/>
            <person name="Sato N."/>
            <person name="Blanc-Mathieu R."/>
            <person name="Endo H."/>
            <person name="Kuwata A."/>
            <person name="Ogata H."/>
        </authorList>
    </citation>
    <scope>NUCLEOTIDE SEQUENCE [LARGE SCALE GENOMIC DNA]</scope>
</reference>
<sequence length="168" mass="20142">MSPRRFGSTPIESLYLQLAKARAERDDAEMRRETAEAQNTAAMIEASKRNRELAVLQVQRATLAWRKESEERERRERERWERRMADKEDEIGRLRGEVERMEGERKEARREEEKARERAGRMTLNSIRMRKEIEGLRENLKVREEREMMGEEDEDAEEWFDALDEVAD</sequence>
<dbReference type="Proteomes" id="UP001165065">
    <property type="component" value="Unassembled WGS sequence"/>
</dbReference>
<keyword evidence="4" id="KW-1185">Reference proteome</keyword>
<protein>
    <submittedName>
        <fullName evidence="3">Uncharacterized protein</fullName>
    </submittedName>
</protein>
<gene>
    <name evidence="3" type="ORF">TrCOL_g4873</name>
</gene>
<evidence type="ECO:0000256" key="2">
    <source>
        <dbReference type="SAM" id="MobiDB-lite"/>
    </source>
</evidence>
<feature type="region of interest" description="Disordered" evidence="2">
    <location>
        <begin position="146"/>
        <end position="168"/>
    </location>
</feature>
<organism evidence="3 4">
    <name type="scientific">Triparma columacea</name>
    <dbReference type="NCBI Taxonomy" id="722753"/>
    <lineage>
        <taxon>Eukaryota</taxon>
        <taxon>Sar</taxon>
        <taxon>Stramenopiles</taxon>
        <taxon>Ochrophyta</taxon>
        <taxon>Bolidophyceae</taxon>
        <taxon>Parmales</taxon>
        <taxon>Triparmaceae</taxon>
        <taxon>Triparma</taxon>
    </lineage>
</organism>
<feature type="compositionally biased region" description="Basic and acidic residues" evidence="2">
    <location>
        <begin position="100"/>
        <end position="120"/>
    </location>
</feature>
<feature type="region of interest" description="Disordered" evidence="2">
    <location>
        <begin position="100"/>
        <end position="123"/>
    </location>
</feature>
<evidence type="ECO:0000313" key="4">
    <source>
        <dbReference type="Proteomes" id="UP001165065"/>
    </source>
</evidence>